<evidence type="ECO:0000313" key="7">
    <source>
        <dbReference type="Proteomes" id="UP000279541"/>
    </source>
</evidence>
<dbReference type="InterPro" id="IPR046947">
    <property type="entry name" value="LytR-like"/>
</dbReference>
<dbReference type="PROSITE" id="PS50110">
    <property type="entry name" value="RESPONSE_REGULATORY"/>
    <property type="match status" value="1"/>
</dbReference>
<dbReference type="Proteomes" id="UP000186106">
    <property type="component" value="Unassembled WGS sequence"/>
</dbReference>
<proteinExistence type="predicted"/>
<dbReference type="InterPro" id="IPR001789">
    <property type="entry name" value="Sig_transdc_resp-reg_receiver"/>
</dbReference>
<dbReference type="PANTHER" id="PTHR37299">
    <property type="entry name" value="TRANSCRIPTIONAL REGULATOR-RELATED"/>
    <property type="match status" value="1"/>
</dbReference>
<sequence length="246" mass="28362">MIKSIIVDDEKHCIITLQHLISEMDNIEVVASTQESITAKELIEKHSPDIVFLDIEMPVMNGFELLSQFDSLPFKVIFTTAYDQYGIKALKMNALDYLLKPISTEDLEESIQKYNANEMQISQEQIYQVHQFIRGKIQDTLALSTQQGLIFIKTENISYLEADGSYTHIVMNDKSRHLASKPLSNFEDILQDNSLFFRAQKSFIINLKNIKQYIRGEGGEIIMEDGKNIALSRNKKQEFLSFFHKI</sequence>
<dbReference type="Pfam" id="PF04397">
    <property type="entry name" value="LytTR"/>
    <property type="match status" value="1"/>
</dbReference>
<dbReference type="GO" id="GO:0003677">
    <property type="term" value="F:DNA binding"/>
    <property type="evidence" value="ECO:0007669"/>
    <property type="project" value="UniProtKB-KW"/>
</dbReference>
<dbReference type="EMBL" id="CP033926">
    <property type="protein sequence ID" value="AZB01827.1"/>
    <property type="molecule type" value="Genomic_DNA"/>
</dbReference>
<reference evidence="4 7" key="2">
    <citation type="submission" date="2018-11" db="EMBL/GenBank/DDBJ databases">
        <title>Proposal to divide the Flavobacteriaceae and reorganize its genera based on Amino Acid Identity values calculated from whole genome sequences.</title>
        <authorList>
            <person name="Nicholson A.C."/>
            <person name="Gulvik C.A."/>
            <person name="Whitney A.M."/>
            <person name="Humrighouse B.W."/>
            <person name="Bell M."/>
            <person name="Holmes B."/>
            <person name="Steigerwalt A.G."/>
            <person name="Villarma A."/>
            <person name="Sheth M."/>
            <person name="Batra D."/>
            <person name="Pryor J."/>
            <person name="Bernardet J.-F."/>
            <person name="Hugo C."/>
            <person name="Kampfer P."/>
            <person name="Newman J."/>
            <person name="McQuiston J.R."/>
        </authorList>
    </citation>
    <scope>NUCLEOTIDE SEQUENCE [LARGE SCALE GENOMIC DNA]</scope>
    <source>
        <strain evidence="4 7">DSM 16927</strain>
    </source>
</reference>
<dbReference type="PROSITE" id="PS50930">
    <property type="entry name" value="HTH_LYTTR"/>
    <property type="match status" value="1"/>
</dbReference>
<protein>
    <submittedName>
        <fullName evidence="4">DNA-binding response regulator</fullName>
    </submittedName>
    <submittedName>
        <fullName evidence="5">Two component transcriptional regulator, LytTR family</fullName>
    </submittedName>
</protein>
<dbReference type="GO" id="GO:0000156">
    <property type="term" value="F:phosphorelay response regulator activity"/>
    <property type="evidence" value="ECO:0007669"/>
    <property type="project" value="InterPro"/>
</dbReference>
<dbReference type="Gene3D" id="2.40.50.1020">
    <property type="entry name" value="LytTr DNA-binding domain"/>
    <property type="match status" value="1"/>
</dbReference>
<keyword evidence="1" id="KW-0597">Phosphoprotein</keyword>
<dbReference type="AlphaFoldDB" id="A0A1N7IBQ8"/>
<evidence type="ECO:0000313" key="5">
    <source>
        <dbReference type="EMBL" id="SIS34505.1"/>
    </source>
</evidence>
<dbReference type="Pfam" id="PF00072">
    <property type="entry name" value="Response_reg"/>
    <property type="match status" value="1"/>
</dbReference>
<dbReference type="EMBL" id="FTNZ01000004">
    <property type="protein sequence ID" value="SIS34505.1"/>
    <property type="molecule type" value="Genomic_DNA"/>
</dbReference>
<dbReference type="SMART" id="SM00448">
    <property type="entry name" value="REC"/>
    <property type="match status" value="1"/>
</dbReference>
<dbReference type="Gene3D" id="3.40.50.2300">
    <property type="match status" value="1"/>
</dbReference>
<organism evidence="5 6">
    <name type="scientific">Chryseobacterium joostei</name>
    <dbReference type="NCBI Taxonomy" id="112234"/>
    <lineage>
        <taxon>Bacteria</taxon>
        <taxon>Pseudomonadati</taxon>
        <taxon>Bacteroidota</taxon>
        <taxon>Flavobacteriia</taxon>
        <taxon>Flavobacteriales</taxon>
        <taxon>Weeksellaceae</taxon>
        <taxon>Chryseobacterium group</taxon>
        <taxon>Chryseobacterium</taxon>
    </lineage>
</organism>
<dbReference type="Proteomes" id="UP000279541">
    <property type="component" value="Chromosome"/>
</dbReference>
<evidence type="ECO:0000259" key="3">
    <source>
        <dbReference type="PROSITE" id="PS50930"/>
    </source>
</evidence>
<dbReference type="SUPFAM" id="SSF52172">
    <property type="entry name" value="CheY-like"/>
    <property type="match status" value="1"/>
</dbReference>
<name>A0A1N7IBQ8_9FLAO</name>
<feature type="domain" description="HTH LytTR-type" evidence="3">
    <location>
        <begin position="141"/>
        <end position="245"/>
    </location>
</feature>
<keyword evidence="4" id="KW-0238">DNA-binding</keyword>
<reference evidence="5 6" key="1">
    <citation type="submission" date="2017-01" db="EMBL/GenBank/DDBJ databases">
        <authorList>
            <person name="Mah S.A."/>
            <person name="Swanson W.J."/>
            <person name="Moy G.W."/>
            <person name="Vacquier V.D."/>
        </authorList>
    </citation>
    <scope>NUCLEOTIDE SEQUENCE [LARGE SCALE GENOMIC DNA]</scope>
    <source>
        <strain evidence="5 6">DSM 16927</strain>
    </source>
</reference>
<dbReference type="STRING" id="112234.SAMN05421768_1043"/>
<dbReference type="InterPro" id="IPR011006">
    <property type="entry name" value="CheY-like_superfamily"/>
</dbReference>
<dbReference type="PANTHER" id="PTHR37299:SF1">
    <property type="entry name" value="STAGE 0 SPORULATION PROTEIN A HOMOLOG"/>
    <property type="match status" value="1"/>
</dbReference>
<feature type="modified residue" description="4-aspartylphosphate" evidence="1">
    <location>
        <position position="54"/>
    </location>
</feature>
<dbReference type="RefSeq" id="WP_076353475.1">
    <property type="nucleotide sequence ID" value="NZ_CP033926.1"/>
</dbReference>
<keyword evidence="7" id="KW-1185">Reference proteome</keyword>
<dbReference type="SMART" id="SM00850">
    <property type="entry name" value="LytTR"/>
    <property type="match status" value="1"/>
</dbReference>
<evidence type="ECO:0000256" key="1">
    <source>
        <dbReference type="PROSITE-ProRule" id="PRU00169"/>
    </source>
</evidence>
<feature type="domain" description="Response regulatory" evidence="2">
    <location>
        <begin position="3"/>
        <end position="115"/>
    </location>
</feature>
<evidence type="ECO:0000313" key="4">
    <source>
        <dbReference type="EMBL" id="AZB01827.1"/>
    </source>
</evidence>
<dbReference type="OrthoDB" id="2168082at2"/>
<dbReference type="InterPro" id="IPR007492">
    <property type="entry name" value="LytTR_DNA-bd_dom"/>
</dbReference>
<accession>A0A1N7IBQ8</accession>
<evidence type="ECO:0000259" key="2">
    <source>
        <dbReference type="PROSITE" id="PS50110"/>
    </source>
</evidence>
<gene>
    <name evidence="4" type="ORF">EG359_20515</name>
    <name evidence="5" type="ORF">SAMN05421768_1043</name>
</gene>
<evidence type="ECO:0000313" key="6">
    <source>
        <dbReference type="Proteomes" id="UP000186106"/>
    </source>
</evidence>
<dbReference type="KEGG" id="cjt:EG359_20515"/>